<evidence type="ECO:0000256" key="2">
    <source>
        <dbReference type="ARBA" id="ARBA00022771"/>
    </source>
</evidence>
<dbReference type="GO" id="GO:0008270">
    <property type="term" value="F:zinc ion binding"/>
    <property type="evidence" value="ECO:0007669"/>
    <property type="project" value="UniProtKB-KW"/>
</dbReference>
<dbReference type="SMART" id="SM00184">
    <property type="entry name" value="RING"/>
    <property type="match status" value="1"/>
</dbReference>
<dbReference type="InterPro" id="IPR001841">
    <property type="entry name" value="Znf_RING"/>
</dbReference>
<evidence type="ECO:0000259" key="5">
    <source>
        <dbReference type="PROSITE" id="PS50089"/>
    </source>
</evidence>
<dbReference type="OrthoDB" id="5873305at2759"/>
<dbReference type="Gene3D" id="3.30.40.10">
    <property type="entry name" value="Zinc/RING finger domain, C3HC4 (zinc finger)"/>
    <property type="match status" value="1"/>
</dbReference>
<name>A0A6V7YDP4_MELEN</name>
<sequence length="114" mass="13636">MWNHFDSEQYFLKEIPEFDGEIDIDKSYFADCAICLGKVYENEQQLKNCKHVFHKDCIQPWLRSQQICPICREDTQANELEAQPQIENPEPNNRAQRNAHRGFRGRINRLLRRT</sequence>
<dbReference type="Pfam" id="PF13639">
    <property type="entry name" value="zf-RING_2"/>
    <property type="match status" value="1"/>
</dbReference>
<dbReference type="Proteomes" id="UP000580250">
    <property type="component" value="Unassembled WGS sequence"/>
</dbReference>
<evidence type="ECO:0000313" key="7">
    <source>
        <dbReference type="Proteomes" id="UP000580250"/>
    </source>
</evidence>
<dbReference type="InterPro" id="IPR053238">
    <property type="entry name" value="RING-H2_zinc_finger"/>
</dbReference>
<dbReference type="AlphaFoldDB" id="A0A6V7YDP4"/>
<keyword evidence="3" id="KW-0862">Zinc</keyword>
<evidence type="ECO:0000313" key="6">
    <source>
        <dbReference type="EMBL" id="CAD2209625.1"/>
    </source>
</evidence>
<protein>
    <recommendedName>
        <fullName evidence="5">RING-type domain-containing protein</fullName>
    </recommendedName>
</protein>
<accession>A0A6V7YDP4</accession>
<dbReference type="InterPro" id="IPR013083">
    <property type="entry name" value="Znf_RING/FYVE/PHD"/>
</dbReference>
<dbReference type="SUPFAM" id="SSF57850">
    <property type="entry name" value="RING/U-box"/>
    <property type="match status" value="1"/>
</dbReference>
<evidence type="ECO:0000256" key="4">
    <source>
        <dbReference type="PROSITE-ProRule" id="PRU00175"/>
    </source>
</evidence>
<keyword evidence="1" id="KW-0479">Metal-binding</keyword>
<dbReference type="EMBL" id="CAJEWN010004399">
    <property type="protein sequence ID" value="CAD2209625.1"/>
    <property type="molecule type" value="Genomic_DNA"/>
</dbReference>
<evidence type="ECO:0000256" key="1">
    <source>
        <dbReference type="ARBA" id="ARBA00022723"/>
    </source>
</evidence>
<dbReference type="GO" id="GO:0016567">
    <property type="term" value="P:protein ubiquitination"/>
    <property type="evidence" value="ECO:0007669"/>
    <property type="project" value="UniProtKB-UniPathway"/>
</dbReference>
<evidence type="ECO:0000256" key="3">
    <source>
        <dbReference type="ARBA" id="ARBA00022833"/>
    </source>
</evidence>
<gene>
    <name evidence="6" type="ORF">MENT_LOCUS63822</name>
</gene>
<proteinExistence type="predicted"/>
<keyword evidence="2 4" id="KW-0863">Zinc-finger</keyword>
<comment type="caution">
    <text evidence="6">The sequence shown here is derived from an EMBL/GenBank/DDBJ whole genome shotgun (WGS) entry which is preliminary data.</text>
</comment>
<dbReference type="PROSITE" id="PS50089">
    <property type="entry name" value="ZF_RING_2"/>
    <property type="match status" value="1"/>
</dbReference>
<feature type="domain" description="RING-type" evidence="5">
    <location>
        <begin position="32"/>
        <end position="72"/>
    </location>
</feature>
<dbReference type="UniPathway" id="UPA00143"/>
<dbReference type="PANTHER" id="PTHR14155:SF627">
    <property type="entry name" value="OS06G0192800 PROTEIN"/>
    <property type="match status" value="1"/>
</dbReference>
<dbReference type="PANTHER" id="PTHR14155">
    <property type="entry name" value="RING FINGER DOMAIN-CONTAINING"/>
    <property type="match status" value="1"/>
</dbReference>
<reference evidence="6 7" key="1">
    <citation type="submission" date="2020-08" db="EMBL/GenBank/DDBJ databases">
        <authorList>
            <person name="Koutsovoulos G."/>
            <person name="Danchin GJ E."/>
        </authorList>
    </citation>
    <scope>NUCLEOTIDE SEQUENCE [LARGE SCALE GENOMIC DNA]</scope>
</reference>
<organism evidence="6 7">
    <name type="scientific">Meloidogyne enterolobii</name>
    <name type="common">Root-knot nematode worm</name>
    <name type="synonym">Meloidogyne mayaguensis</name>
    <dbReference type="NCBI Taxonomy" id="390850"/>
    <lineage>
        <taxon>Eukaryota</taxon>
        <taxon>Metazoa</taxon>
        <taxon>Ecdysozoa</taxon>
        <taxon>Nematoda</taxon>
        <taxon>Chromadorea</taxon>
        <taxon>Rhabditida</taxon>
        <taxon>Tylenchina</taxon>
        <taxon>Tylenchomorpha</taxon>
        <taxon>Tylenchoidea</taxon>
        <taxon>Meloidogynidae</taxon>
        <taxon>Meloidogyninae</taxon>
        <taxon>Meloidogyne</taxon>
    </lineage>
</organism>